<organism evidence="1 2">
    <name type="scientific">Porphyra umbilicalis</name>
    <name type="common">Purple laver</name>
    <name type="synonym">Red alga</name>
    <dbReference type="NCBI Taxonomy" id="2786"/>
    <lineage>
        <taxon>Eukaryota</taxon>
        <taxon>Rhodophyta</taxon>
        <taxon>Bangiophyceae</taxon>
        <taxon>Bangiales</taxon>
        <taxon>Bangiaceae</taxon>
        <taxon>Porphyra</taxon>
    </lineage>
</organism>
<reference evidence="1 2" key="1">
    <citation type="submission" date="2017-03" db="EMBL/GenBank/DDBJ databases">
        <title>WGS assembly of Porphyra umbilicalis.</title>
        <authorList>
            <person name="Brawley S.H."/>
            <person name="Blouin N.A."/>
            <person name="Ficko-Blean E."/>
            <person name="Wheeler G.L."/>
            <person name="Lohr M."/>
            <person name="Goodson H.V."/>
            <person name="Jenkins J.W."/>
            <person name="Blaby-Haas C.E."/>
            <person name="Helliwell K.E."/>
            <person name="Chan C."/>
            <person name="Marriage T."/>
            <person name="Bhattacharya D."/>
            <person name="Klein A.S."/>
            <person name="Badis Y."/>
            <person name="Brodie J."/>
            <person name="Cao Y."/>
            <person name="Collen J."/>
            <person name="Dittami S.M."/>
            <person name="Gachon C.M."/>
            <person name="Green B.R."/>
            <person name="Karpowicz S."/>
            <person name="Kim J.W."/>
            <person name="Kudahl U."/>
            <person name="Lin S."/>
            <person name="Michel G."/>
            <person name="Mittag M."/>
            <person name="Olson B.J."/>
            <person name="Pangilinan J."/>
            <person name="Peng Y."/>
            <person name="Qiu H."/>
            <person name="Shu S."/>
            <person name="Singer J.T."/>
            <person name="Smith A.G."/>
            <person name="Sprecher B.N."/>
            <person name="Wagner V."/>
            <person name="Wang W."/>
            <person name="Wang Z.-Y."/>
            <person name="Yan J."/>
            <person name="Yarish C."/>
            <person name="Zoeuner-Riek S."/>
            <person name="Zhuang Y."/>
            <person name="Zou Y."/>
            <person name="Lindquist E.A."/>
            <person name="Grimwood J."/>
            <person name="Barry K."/>
            <person name="Rokhsar D.S."/>
            <person name="Schmutz J."/>
            <person name="Stiller J.W."/>
            <person name="Grossman A.R."/>
            <person name="Prochnik S.E."/>
        </authorList>
    </citation>
    <scope>NUCLEOTIDE SEQUENCE [LARGE SCALE GENOMIC DNA]</scope>
    <source>
        <strain evidence="1">4086291</strain>
    </source>
</reference>
<dbReference type="AlphaFoldDB" id="A0A1X6PEJ6"/>
<protein>
    <submittedName>
        <fullName evidence="1">Uncharacterized protein</fullName>
    </submittedName>
</protein>
<gene>
    <name evidence="1" type="ORF">BU14_0082s0039</name>
</gene>
<dbReference type="Proteomes" id="UP000218209">
    <property type="component" value="Unassembled WGS sequence"/>
</dbReference>
<dbReference type="EMBL" id="KV918794">
    <property type="protein sequence ID" value="OSX79274.1"/>
    <property type="molecule type" value="Genomic_DNA"/>
</dbReference>
<keyword evidence="2" id="KW-1185">Reference proteome</keyword>
<accession>A0A1X6PEJ6</accession>
<proteinExistence type="predicted"/>
<evidence type="ECO:0000313" key="1">
    <source>
        <dbReference type="EMBL" id="OSX79274.1"/>
    </source>
</evidence>
<sequence length="229" mass="24354">MAPPAGSRLTVADECRVDRCRSSQEVADVLVNLGDEARILRAAKLVAVRQAHMTNLPADCFRVAVEVTNSVNLAVEEVITAELDVTESLRQHTTAVVFVVAATVVCLASVADTIRVAVEGKDMKALNEAVRVAVSPAMVKAAFVTVFSELSSGTTSKRSQPSVVFDCHTRSAAGALLLERHVVRLHKTILDLSRGKEPIVSSMQLIAEVLGKETVRGTRENAAVADGGL</sequence>
<name>A0A1X6PEJ6_PORUM</name>
<evidence type="ECO:0000313" key="2">
    <source>
        <dbReference type="Proteomes" id="UP000218209"/>
    </source>
</evidence>